<dbReference type="EMBL" id="BMXR01000002">
    <property type="protein sequence ID" value="GGX43589.1"/>
    <property type="molecule type" value="Genomic_DNA"/>
</dbReference>
<comment type="caution">
    <text evidence="3">The sequence shown here is derived from an EMBL/GenBank/DDBJ whole genome shotgun (WGS) entry which is preliminary data.</text>
</comment>
<protein>
    <recommendedName>
        <fullName evidence="2">DUF6531 domain-containing protein</fullName>
    </recommendedName>
</protein>
<dbReference type="Proteomes" id="UP000626148">
    <property type="component" value="Unassembled WGS sequence"/>
</dbReference>
<feature type="region of interest" description="Disordered" evidence="1">
    <location>
        <begin position="618"/>
        <end position="637"/>
    </location>
</feature>
<dbReference type="NCBIfam" id="TIGR01643">
    <property type="entry name" value="YD_repeat_2x"/>
    <property type="match status" value="2"/>
</dbReference>
<dbReference type="PANTHER" id="PTHR32305">
    <property type="match status" value="1"/>
</dbReference>
<dbReference type="Pfam" id="PF20148">
    <property type="entry name" value="DUF6531"/>
    <property type="match status" value="1"/>
</dbReference>
<dbReference type="InterPro" id="IPR006530">
    <property type="entry name" value="YD"/>
</dbReference>
<proteinExistence type="predicted"/>
<evidence type="ECO:0000259" key="2">
    <source>
        <dbReference type="Pfam" id="PF20148"/>
    </source>
</evidence>
<feature type="compositionally biased region" description="Basic and acidic residues" evidence="1">
    <location>
        <begin position="1"/>
        <end position="12"/>
    </location>
</feature>
<dbReference type="Pfam" id="PF05593">
    <property type="entry name" value="RHS_repeat"/>
    <property type="match status" value="2"/>
</dbReference>
<dbReference type="InterPro" id="IPR031325">
    <property type="entry name" value="RHS_repeat"/>
</dbReference>
<accession>A0A918K2G0</accession>
<dbReference type="Gene3D" id="2.180.10.10">
    <property type="entry name" value="RHS repeat-associated core"/>
    <property type="match status" value="2"/>
</dbReference>
<sequence length="637" mass="73284">MSAQTDRSHDWLSGEADGSSPISNTPANGAVDTIVKMATDGALRDIHSRIFQNGIDRRTGEMHSEHIDFELCGPLPLVWRRRYKSKNRERRGELGHGWSHPLQQCITADNGQLHHQDTDGTVVSYPRPAIGQRMYCANQCILSRYGDYLTLQRDGIVHGFEPDPWHPMRWRLVQLLTTNLTHHWQVHYDDKDGGLLTGATGSWGARVRFVGGRRGWLKVTGRAQAGWPERTLAHYHLDRHGDLIAVRDGFGRLSQYRYSNHLCRLHRTTDGSLRRFDWDTSVEEPRCTRAFDLSFSWDADSRTSQAINDRGQIDSLVFDRDGRLILHRHCDGDIEHWQYDDQGRLRAQTGPNGARRYDFDEQNRLIRFNDTADQTMSLHYQKDRPRPNAVVDALGQRTTLQFRFDGRPTSVYHADGREEHWTYRHDRLVRYRDRHNLLHRYIWDEELGVLGRYECIALTDAMQPVLPLNSQVAMRAEVSFEFDDRGWMHTRVVQDGRQHDLVHDEMGHLRQLKDEASRTWRFDYDGNGRLAIQTHPNGKATHFRYDREARPARLILPGGDELRCAMDDRPVSHYNGQLSPFVDVILNRQAPTDPGHGSRAIPGVQEHLLDNLIGPESLVGLRTSNPPPRYGAPVTGS</sequence>
<evidence type="ECO:0000256" key="1">
    <source>
        <dbReference type="SAM" id="MobiDB-lite"/>
    </source>
</evidence>
<evidence type="ECO:0000313" key="3">
    <source>
        <dbReference type="EMBL" id="GGX43589.1"/>
    </source>
</evidence>
<evidence type="ECO:0000313" key="4">
    <source>
        <dbReference type="Proteomes" id="UP000626148"/>
    </source>
</evidence>
<dbReference type="RefSeq" id="WP_189607198.1">
    <property type="nucleotide sequence ID" value="NZ_BMXR01000002.1"/>
</dbReference>
<feature type="domain" description="DUF6531" evidence="2">
    <location>
        <begin position="53"/>
        <end position="125"/>
    </location>
</feature>
<dbReference type="AlphaFoldDB" id="A0A918K2G0"/>
<name>A0A918K2G0_9GAMM</name>
<feature type="region of interest" description="Disordered" evidence="1">
    <location>
        <begin position="1"/>
        <end position="28"/>
    </location>
</feature>
<keyword evidence="4" id="KW-1185">Reference proteome</keyword>
<reference evidence="3" key="2">
    <citation type="submission" date="2020-09" db="EMBL/GenBank/DDBJ databases">
        <authorList>
            <person name="Sun Q."/>
            <person name="Kim S."/>
        </authorList>
    </citation>
    <scope>NUCLEOTIDE SEQUENCE</scope>
    <source>
        <strain evidence="3">KCTC 22169</strain>
    </source>
</reference>
<dbReference type="PANTHER" id="PTHR32305:SF15">
    <property type="entry name" value="PROTEIN RHSA-RELATED"/>
    <property type="match status" value="1"/>
</dbReference>
<organism evidence="3 4">
    <name type="scientific">Saccharospirillum salsuginis</name>
    <dbReference type="NCBI Taxonomy" id="418750"/>
    <lineage>
        <taxon>Bacteria</taxon>
        <taxon>Pseudomonadati</taxon>
        <taxon>Pseudomonadota</taxon>
        <taxon>Gammaproteobacteria</taxon>
        <taxon>Oceanospirillales</taxon>
        <taxon>Saccharospirillaceae</taxon>
        <taxon>Saccharospirillum</taxon>
    </lineage>
</organism>
<dbReference type="InterPro" id="IPR045351">
    <property type="entry name" value="DUF6531"/>
</dbReference>
<reference evidence="3" key="1">
    <citation type="journal article" date="2014" name="Int. J. Syst. Evol. Microbiol.">
        <title>Complete genome sequence of Corynebacterium casei LMG S-19264T (=DSM 44701T), isolated from a smear-ripened cheese.</title>
        <authorList>
            <consortium name="US DOE Joint Genome Institute (JGI-PGF)"/>
            <person name="Walter F."/>
            <person name="Albersmeier A."/>
            <person name="Kalinowski J."/>
            <person name="Ruckert C."/>
        </authorList>
    </citation>
    <scope>NUCLEOTIDE SEQUENCE</scope>
    <source>
        <strain evidence="3">KCTC 22169</strain>
    </source>
</reference>
<dbReference type="SUPFAM" id="SSF63829">
    <property type="entry name" value="Calcium-dependent phosphotriesterase"/>
    <property type="match status" value="1"/>
</dbReference>
<gene>
    <name evidence="3" type="ORF">GCM10007392_07920</name>
</gene>
<dbReference type="InterPro" id="IPR050708">
    <property type="entry name" value="T6SS_VgrG/RHS"/>
</dbReference>